<dbReference type="PROSITE" id="PS50885">
    <property type="entry name" value="HAMP"/>
    <property type="match status" value="1"/>
</dbReference>
<feature type="domain" description="Histidine kinase" evidence="12">
    <location>
        <begin position="206"/>
        <end position="411"/>
    </location>
</feature>
<reference evidence="14 15" key="1">
    <citation type="submission" date="2018-12" db="EMBL/GenBank/DDBJ databases">
        <authorList>
            <person name="Yang E."/>
        </authorList>
    </citation>
    <scope>NUCLEOTIDE SEQUENCE [LARGE SCALE GENOMIC DNA]</scope>
    <source>
        <strain evidence="14 15">SOD</strain>
    </source>
</reference>
<dbReference type="PROSITE" id="PS50109">
    <property type="entry name" value="HIS_KIN"/>
    <property type="match status" value="1"/>
</dbReference>
<dbReference type="SMART" id="SM00388">
    <property type="entry name" value="HisKA"/>
    <property type="match status" value="1"/>
</dbReference>
<evidence type="ECO:0000256" key="10">
    <source>
        <dbReference type="ARBA" id="ARBA00023136"/>
    </source>
</evidence>
<dbReference type="InterPro" id="IPR003594">
    <property type="entry name" value="HATPase_dom"/>
</dbReference>
<keyword evidence="15" id="KW-1185">Reference proteome</keyword>
<dbReference type="GO" id="GO:0000155">
    <property type="term" value="F:phosphorelay sensor kinase activity"/>
    <property type="evidence" value="ECO:0007669"/>
    <property type="project" value="InterPro"/>
</dbReference>
<feature type="transmembrane region" description="Helical" evidence="11">
    <location>
        <begin position="124"/>
        <end position="148"/>
    </location>
</feature>
<comment type="caution">
    <text evidence="14">The sequence shown here is derived from an EMBL/GenBank/DDBJ whole genome shotgun (WGS) entry which is preliminary data.</text>
</comment>
<evidence type="ECO:0000256" key="7">
    <source>
        <dbReference type="ARBA" id="ARBA00022777"/>
    </source>
</evidence>
<keyword evidence="8 11" id="KW-1133">Transmembrane helix</keyword>
<sequence length="414" mass="43457">MTPPDSLRRRIAVAYLLFALGSSVFLAAIAIAAVEGIEVQLVDNRLAEAAAWAVPRHAAGLPVAMPAGLSFHHGDAIPLPLRTLPQGVGEVHVDGVGLHVLAGKDDTGPYVVVDHESDYEKIELVVYSMFGLGFLGIMLFSLFLGGFIGRRFVTPITALATAVRESSVELPLLERGDELGVLARAFAAHTSELRTYLERERLFTGDVSHELRTPLTVITGAAEIIVAQHDANPATAAAAERILRAANEASACVNVLLTLARSRDRIAHPVTSVEQLARAETERCQSLVAGKPVALRFLGGPAFSLAAPPELLVAAIGNLIRNACQYTAQGDVVVRLGAGAVLVEDTGPGLPLAVRASFDPQQGAAAGKGSAGAGLGLALVRRICEYLGATLVFSERAGGGSIVEIRFHRALTES</sequence>
<proteinExistence type="predicted"/>
<dbReference type="Gene3D" id="3.30.565.10">
    <property type="entry name" value="Histidine kinase-like ATPase, C-terminal domain"/>
    <property type="match status" value="1"/>
</dbReference>
<keyword evidence="4" id="KW-0597">Phosphoprotein</keyword>
<dbReference type="PRINTS" id="PR00344">
    <property type="entry name" value="BCTRLSENSOR"/>
</dbReference>
<dbReference type="CDD" id="cd00082">
    <property type="entry name" value="HisKA"/>
    <property type="match status" value="1"/>
</dbReference>
<keyword evidence="6 11" id="KW-0812">Transmembrane</keyword>
<dbReference type="InterPro" id="IPR003660">
    <property type="entry name" value="HAMP_dom"/>
</dbReference>
<evidence type="ECO:0000256" key="11">
    <source>
        <dbReference type="SAM" id="Phobius"/>
    </source>
</evidence>
<name>A0A430HCR8_9BURK</name>
<dbReference type="Gene3D" id="6.10.340.10">
    <property type="match status" value="1"/>
</dbReference>
<dbReference type="Gene3D" id="1.10.287.130">
    <property type="match status" value="1"/>
</dbReference>
<evidence type="ECO:0000256" key="4">
    <source>
        <dbReference type="ARBA" id="ARBA00022553"/>
    </source>
</evidence>
<dbReference type="PANTHER" id="PTHR45436:SF16">
    <property type="entry name" value="HISTIDINE KINASE"/>
    <property type="match status" value="1"/>
</dbReference>
<dbReference type="OrthoDB" id="9121563at2"/>
<evidence type="ECO:0000313" key="14">
    <source>
        <dbReference type="EMBL" id="RSZ55301.1"/>
    </source>
</evidence>
<dbReference type="InterPro" id="IPR003661">
    <property type="entry name" value="HisK_dim/P_dom"/>
</dbReference>
<dbReference type="Proteomes" id="UP000278085">
    <property type="component" value="Unassembled WGS sequence"/>
</dbReference>
<keyword evidence="10 11" id="KW-0472">Membrane</keyword>
<dbReference type="Pfam" id="PF00512">
    <property type="entry name" value="HisKA"/>
    <property type="match status" value="1"/>
</dbReference>
<accession>A0A430HCR8</accession>
<evidence type="ECO:0000259" key="13">
    <source>
        <dbReference type="PROSITE" id="PS50885"/>
    </source>
</evidence>
<dbReference type="RefSeq" id="WP_126077683.1">
    <property type="nucleotide sequence ID" value="NZ_CP051166.1"/>
</dbReference>
<dbReference type="AlphaFoldDB" id="A0A430HCR8"/>
<evidence type="ECO:0000256" key="8">
    <source>
        <dbReference type="ARBA" id="ARBA00022989"/>
    </source>
</evidence>
<dbReference type="InterPro" id="IPR036890">
    <property type="entry name" value="HATPase_C_sf"/>
</dbReference>
<dbReference type="InterPro" id="IPR036097">
    <property type="entry name" value="HisK_dim/P_sf"/>
</dbReference>
<dbReference type="Pfam" id="PF02518">
    <property type="entry name" value="HATPase_c"/>
    <property type="match status" value="1"/>
</dbReference>
<feature type="domain" description="HAMP" evidence="13">
    <location>
        <begin position="150"/>
        <end position="198"/>
    </location>
</feature>
<dbReference type="EC" id="2.7.13.3" evidence="3"/>
<keyword evidence="9" id="KW-0902">Two-component regulatory system</keyword>
<dbReference type="SUPFAM" id="SSF55874">
    <property type="entry name" value="ATPase domain of HSP90 chaperone/DNA topoisomerase II/histidine kinase"/>
    <property type="match status" value="1"/>
</dbReference>
<feature type="transmembrane region" description="Helical" evidence="11">
    <location>
        <begin position="12"/>
        <end position="34"/>
    </location>
</feature>
<dbReference type="InterPro" id="IPR004358">
    <property type="entry name" value="Sig_transdc_His_kin-like_C"/>
</dbReference>
<dbReference type="InterPro" id="IPR005467">
    <property type="entry name" value="His_kinase_dom"/>
</dbReference>
<evidence type="ECO:0000313" key="15">
    <source>
        <dbReference type="Proteomes" id="UP000278085"/>
    </source>
</evidence>
<comment type="subcellular location">
    <subcellularLocation>
        <location evidence="2">Membrane</location>
    </subcellularLocation>
</comment>
<evidence type="ECO:0000256" key="5">
    <source>
        <dbReference type="ARBA" id="ARBA00022679"/>
    </source>
</evidence>
<evidence type="ECO:0000256" key="2">
    <source>
        <dbReference type="ARBA" id="ARBA00004370"/>
    </source>
</evidence>
<evidence type="ECO:0000256" key="1">
    <source>
        <dbReference type="ARBA" id="ARBA00000085"/>
    </source>
</evidence>
<evidence type="ECO:0000259" key="12">
    <source>
        <dbReference type="PROSITE" id="PS50109"/>
    </source>
</evidence>
<dbReference type="SMART" id="SM00387">
    <property type="entry name" value="HATPase_c"/>
    <property type="match status" value="1"/>
</dbReference>
<comment type="catalytic activity">
    <reaction evidence="1">
        <text>ATP + protein L-histidine = ADP + protein N-phospho-L-histidine.</text>
        <dbReference type="EC" id="2.7.13.3"/>
    </reaction>
</comment>
<evidence type="ECO:0000256" key="3">
    <source>
        <dbReference type="ARBA" id="ARBA00012438"/>
    </source>
</evidence>
<organism evidence="14 15">
    <name type="scientific">Massilia atriviolacea</name>
    <dbReference type="NCBI Taxonomy" id="2495579"/>
    <lineage>
        <taxon>Bacteria</taxon>
        <taxon>Pseudomonadati</taxon>
        <taxon>Pseudomonadota</taxon>
        <taxon>Betaproteobacteria</taxon>
        <taxon>Burkholderiales</taxon>
        <taxon>Oxalobacteraceae</taxon>
        <taxon>Telluria group</taxon>
        <taxon>Massilia</taxon>
    </lineage>
</organism>
<evidence type="ECO:0000256" key="6">
    <source>
        <dbReference type="ARBA" id="ARBA00022692"/>
    </source>
</evidence>
<gene>
    <name evidence="14" type="ORF">EJB06_29945</name>
</gene>
<protein>
    <recommendedName>
        <fullName evidence="3">histidine kinase</fullName>
        <ecNumber evidence="3">2.7.13.3</ecNumber>
    </recommendedName>
</protein>
<dbReference type="PANTHER" id="PTHR45436">
    <property type="entry name" value="SENSOR HISTIDINE KINASE YKOH"/>
    <property type="match status" value="1"/>
</dbReference>
<dbReference type="SUPFAM" id="SSF47384">
    <property type="entry name" value="Homodimeric domain of signal transducing histidine kinase"/>
    <property type="match status" value="1"/>
</dbReference>
<evidence type="ECO:0000256" key="9">
    <source>
        <dbReference type="ARBA" id="ARBA00023012"/>
    </source>
</evidence>
<dbReference type="EMBL" id="RXLQ01000028">
    <property type="protein sequence ID" value="RSZ55301.1"/>
    <property type="molecule type" value="Genomic_DNA"/>
</dbReference>
<dbReference type="GO" id="GO:0005886">
    <property type="term" value="C:plasma membrane"/>
    <property type="evidence" value="ECO:0007669"/>
    <property type="project" value="TreeGrafter"/>
</dbReference>
<keyword evidence="5" id="KW-0808">Transferase</keyword>
<dbReference type="InterPro" id="IPR050428">
    <property type="entry name" value="TCS_sensor_his_kinase"/>
</dbReference>
<keyword evidence="7 14" id="KW-0418">Kinase</keyword>